<dbReference type="Proteomes" id="UP001174691">
    <property type="component" value="Unassembled WGS sequence"/>
</dbReference>
<feature type="compositionally biased region" description="Polar residues" evidence="1">
    <location>
        <begin position="57"/>
        <end position="73"/>
    </location>
</feature>
<feature type="compositionally biased region" description="Low complexity" evidence="1">
    <location>
        <begin position="46"/>
        <end position="56"/>
    </location>
</feature>
<keyword evidence="3" id="KW-1185">Reference proteome</keyword>
<organism evidence="2 3">
    <name type="scientific">Coniochaeta hoffmannii</name>
    <dbReference type="NCBI Taxonomy" id="91930"/>
    <lineage>
        <taxon>Eukaryota</taxon>
        <taxon>Fungi</taxon>
        <taxon>Dikarya</taxon>
        <taxon>Ascomycota</taxon>
        <taxon>Pezizomycotina</taxon>
        <taxon>Sordariomycetes</taxon>
        <taxon>Sordariomycetidae</taxon>
        <taxon>Coniochaetales</taxon>
        <taxon>Coniochaetaceae</taxon>
        <taxon>Coniochaeta</taxon>
    </lineage>
</organism>
<evidence type="ECO:0000313" key="2">
    <source>
        <dbReference type="EMBL" id="KAJ9165595.1"/>
    </source>
</evidence>
<feature type="region of interest" description="Disordered" evidence="1">
    <location>
        <begin position="1"/>
        <end position="104"/>
    </location>
</feature>
<accession>A0AA38SEG0</accession>
<evidence type="ECO:0000256" key="1">
    <source>
        <dbReference type="SAM" id="MobiDB-lite"/>
    </source>
</evidence>
<feature type="region of interest" description="Disordered" evidence="1">
    <location>
        <begin position="215"/>
        <end position="249"/>
    </location>
</feature>
<feature type="compositionally biased region" description="Acidic residues" evidence="1">
    <location>
        <begin position="337"/>
        <end position="349"/>
    </location>
</feature>
<dbReference type="AlphaFoldDB" id="A0AA38SEG0"/>
<proteinExistence type="predicted"/>
<feature type="compositionally biased region" description="Low complexity" evidence="1">
    <location>
        <begin position="81"/>
        <end position="95"/>
    </location>
</feature>
<protein>
    <submittedName>
        <fullName evidence="2">Uncharacterized protein</fullName>
    </submittedName>
</protein>
<comment type="caution">
    <text evidence="2">The sequence shown here is derived from an EMBL/GenBank/DDBJ whole genome shotgun (WGS) entry which is preliminary data.</text>
</comment>
<feature type="compositionally biased region" description="Low complexity" evidence="1">
    <location>
        <begin position="384"/>
        <end position="396"/>
    </location>
</feature>
<gene>
    <name evidence="2" type="ORF">NKR19_g220</name>
</gene>
<name>A0AA38SEG0_9PEZI</name>
<reference evidence="2" key="1">
    <citation type="submission" date="2022-07" db="EMBL/GenBank/DDBJ databases">
        <title>Fungi with potential for degradation of polypropylene.</title>
        <authorList>
            <person name="Gostincar C."/>
        </authorList>
    </citation>
    <scope>NUCLEOTIDE SEQUENCE</scope>
    <source>
        <strain evidence="2">EXF-13287</strain>
    </source>
</reference>
<feature type="compositionally biased region" description="Low complexity" evidence="1">
    <location>
        <begin position="1"/>
        <end position="20"/>
    </location>
</feature>
<evidence type="ECO:0000313" key="3">
    <source>
        <dbReference type="Proteomes" id="UP001174691"/>
    </source>
</evidence>
<dbReference type="EMBL" id="JANBVN010000002">
    <property type="protein sequence ID" value="KAJ9165595.1"/>
    <property type="molecule type" value="Genomic_DNA"/>
</dbReference>
<feature type="region of interest" description="Disordered" evidence="1">
    <location>
        <begin position="323"/>
        <end position="454"/>
    </location>
</feature>
<sequence length="454" mass="49849">METLTVTTPTHSTTPEIHTPNTPKHGFSDSWEPYSPRKSARLSQRINNNNNNNINNARTPSPRASTRQANLGSPRTRKNHLSTNTSTSLTPSTSPQKKRMPAMDSTRRASGNLTFEGTATADSVLGLGAKNSEPRTGRAAAVGLLPTPAKTPQKTPSPRTKASINAVRRNLFHQDEADVVPTPRRTRGRKHVLDSFAADDDDESFPIFTDTRERIPEVDPNEDNPFYGPTTATAPDAPRRRSKRQHVTVPGEGKITVEEAVKREDGMLIVFRGKRQFRKFADMDEVTASDALDEGDGGLDAAVESRLRRPMTRSSIKPRLLFPVPAPAPAAQRESTSIEDEEAETDIEEPIPTKDEMDIEEDEPQTPFDVVDETPGTPVAPKFAPAMQATPPTTQRTTRHGTKSAEETTPMKPMRGKKLSPFDGWRRIKNGSEGPSSKRSGESLASDAPKRTRA</sequence>